<dbReference type="EMBL" id="JAYMYQ010000004">
    <property type="protein sequence ID" value="KAK7339238.1"/>
    <property type="molecule type" value="Genomic_DNA"/>
</dbReference>
<evidence type="ECO:0000313" key="1">
    <source>
        <dbReference type="EMBL" id="KAK7339238.1"/>
    </source>
</evidence>
<accession>A0AAN9LS54</accession>
<evidence type="ECO:0000313" key="2">
    <source>
        <dbReference type="Proteomes" id="UP001367508"/>
    </source>
</evidence>
<organism evidence="1 2">
    <name type="scientific">Canavalia gladiata</name>
    <name type="common">Sword bean</name>
    <name type="synonym">Dolichos gladiatus</name>
    <dbReference type="NCBI Taxonomy" id="3824"/>
    <lineage>
        <taxon>Eukaryota</taxon>
        <taxon>Viridiplantae</taxon>
        <taxon>Streptophyta</taxon>
        <taxon>Embryophyta</taxon>
        <taxon>Tracheophyta</taxon>
        <taxon>Spermatophyta</taxon>
        <taxon>Magnoliopsida</taxon>
        <taxon>eudicotyledons</taxon>
        <taxon>Gunneridae</taxon>
        <taxon>Pentapetalae</taxon>
        <taxon>rosids</taxon>
        <taxon>fabids</taxon>
        <taxon>Fabales</taxon>
        <taxon>Fabaceae</taxon>
        <taxon>Papilionoideae</taxon>
        <taxon>50 kb inversion clade</taxon>
        <taxon>NPAAA clade</taxon>
        <taxon>indigoferoid/millettioid clade</taxon>
        <taxon>Phaseoleae</taxon>
        <taxon>Canavalia</taxon>
    </lineage>
</organism>
<comment type="caution">
    <text evidence="1">The sequence shown here is derived from an EMBL/GenBank/DDBJ whole genome shotgun (WGS) entry which is preliminary data.</text>
</comment>
<protein>
    <submittedName>
        <fullName evidence="1">Uncharacterized protein</fullName>
    </submittedName>
</protein>
<gene>
    <name evidence="1" type="ORF">VNO77_19894</name>
</gene>
<name>A0AAN9LS54_CANGL</name>
<keyword evidence="2" id="KW-1185">Reference proteome</keyword>
<dbReference type="Proteomes" id="UP001367508">
    <property type="component" value="Unassembled WGS sequence"/>
</dbReference>
<reference evidence="1 2" key="1">
    <citation type="submission" date="2024-01" db="EMBL/GenBank/DDBJ databases">
        <title>The genomes of 5 underutilized Papilionoideae crops provide insights into root nodulation and disease resistanc.</title>
        <authorList>
            <person name="Jiang F."/>
        </authorList>
    </citation>
    <scope>NUCLEOTIDE SEQUENCE [LARGE SCALE GENOMIC DNA]</scope>
    <source>
        <strain evidence="1">LVBAO_FW01</strain>
        <tissue evidence="1">Leaves</tissue>
    </source>
</reference>
<sequence>MLGKSHSYIVASYLSPSRATNHEPKFAWRLYGLLSRYKAITRTSSSRLNDLRLKPDLKPTSKLATRSQLRHVVVADFTSLAVYECDLEFFPARPLRTLKGSTTSSFNTDHEIPLANGRVTYQCHKLDQLKHRNSSRILTHKAFDEIPTSTCDISRSLKETNTFSQVLKGPYIRPGKLHSRHIAVEFPLAEA</sequence>
<proteinExistence type="predicted"/>
<dbReference type="AlphaFoldDB" id="A0AAN9LS54"/>